<name>A0A109BCH2_HYPSL</name>
<gene>
    <name evidence="2" type="ORF">APY04_2412</name>
</gene>
<evidence type="ECO:0000313" key="2">
    <source>
        <dbReference type="EMBL" id="KWT66216.1"/>
    </source>
</evidence>
<organism evidence="2 3">
    <name type="scientific">Hyphomicrobium sulfonivorans</name>
    <dbReference type="NCBI Taxonomy" id="121290"/>
    <lineage>
        <taxon>Bacteria</taxon>
        <taxon>Pseudomonadati</taxon>
        <taxon>Pseudomonadota</taxon>
        <taxon>Alphaproteobacteria</taxon>
        <taxon>Hyphomicrobiales</taxon>
        <taxon>Hyphomicrobiaceae</taxon>
        <taxon>Hyphomicrobium</taxon>
    </lineage>
</organism>
<dbReference type="EMBL" id="LMTR01000073">
    <property type="protein sequence ID" value="KWT66216.1"/>
    <property type="molecule type" value="Genomic_DNA"/>
</dbReference>
<dbReference type="RefSeq" id="WP_173952752.1">
    <property type="nucleotide sequence ID" value="NZ_JAEFBX010000001.1"/>
</dbReference>
<proteinExistence type="predicted"/>
<sequence>MPSLFRFLFVVGSAAAIITGALYILATEFEPEPRTVTKPVPGVKVRSE</sequence>
<protein>
    <recommendedName>
        <fullName evidence="4">Histidine kinase</fullName>
    </recommendedName>
</protein>
<keyword evidence="1" id="KW-0472">Membrane</keyword>
<evidence type="ECO:0000313" key="3">
    <source>
        <dbReference type="Proteomes" id="UP000059074"/>
    </source>
</evidence>
<reference evidence="2 3" key="1">
    <citation type="submission" date="2015-10" db="EMBL/GenBank/DDBJ databases">
        <title>Transcriptomic analysis of a linuron degrading triple-species bacterial consortium.</title>
        <authorList>
            <person name="Albers P."/>
        </authorList>
    </citation>
    <scope>NUCLEOTIDE SEQUENCE [LARGE SCALE GENOMIC DNA]</scope>
    <source>
        <strain evidence="2 3">WDL6</strain>
    </source>
</reference>
<evidence type="ECO:0008006" key="4">
    <source>
        <dbReference type="Google" id="ProtNLM"/>
    </source>
</evidence>
<dbReference type="STRING" id="121290.APY04_2412"/>
<dbReference type="PATRIC" id="fig|121290.4.peg.315"/>
<accession>A0A109BCH2</accession>
<dbReference type="AlphaFoldDB" id="A0A109BCH2"/>
<dbReference type="Proteomes" id="UP000059074">
    <property type="component" value="Unassembled WGS sequence"/>
</dbReference>
<keyword evidence="3" id="KW-1185">Reference proteome</keyword>
<feature type="transmembrane region" description="Helical" evidence="1">
    <location>
        <begin position="7"/>
        <end position="26"/>
    </location>
</feature>
<evidence type="ECO:0000256" key="1">
    <source>
        <dbReference type="SAM" id="Phobius"/>
    </source>
</evidence>
<keyword evidence="1" id="KW-1133">Transmembrane helix</keyword>
<comment type="caution">
    <text evidence="2">The sequence shown here is derived from an EMBL/GenBank/DDBJ whole genome shotgun (WGS) entry which is preliminary data.</text>
</comment>
<keyword evidence="1" id="KW-0812">Transmembrane</keyword>